<keyword evidence="3" id="KW-1185">Reference proteome</keyword>
<dbReference type="Gene3D" id="3.30.70.100">
    <property type="match status" value="1"/>
</dbReference>
<evidence type="ECO:0000313" key="3">
    <source>
        <dbReference type="Proteomes" id="UP000290819"/>
    </source>
</evidence>
<evidence type="ECO:0000313" key="2">
    <source>
        <dbReference type="EMBL" id="RXT48826.1"/>
    </source>
</evidence>
<proteinExistence type="predicted"/>
<dbReference type="GO" id="GO:0004497">
    <property type="term" value="F:monooxygenase activity"/>
    <property type="evidence" value="ECO:0007669"/>
    <property type="project" value="UniProtKB-KW"/>
</dbReference>
<reference evidence="2 3" key="1">
    <citation type="submission" date="2017-03" db="EMBL/GenBank/DDBJ databases">
        <authorList>
            <person name="Safronova V.I."/>
            <person name="Sazanova A.L."/>
            <person name="Chirak E.R."/>
        </authorList>
    </citation>
    <scope>NUCLEOTIDE SEQUENCE [LARGE SCALE GENOMIC DNA]</scope>
    <source>
        <strain evidence="2 3">Opo-243</strain>
    </source>
</reference>
<dbReference type="EMBL" id="MZXW01000016">
    <property type="protein sequence ID" value="RXT48826.1"/>
    <property type="molecule type" value="Genomic_DNA"/>
</dbReference>
<dbReference type="Proteomes" id="UP000290819">
    <property type="component" value="Unassembled WGS sequence"/>
</dbReference>
<dbReference type="OrthoDB" id="1494517at2"/>
<sequence length="122" mass="13477">MAQMRPLDPSFPIDRQIAREAGPVVLVNLFMLDAAAEQSFLTSWQDDAAFMKRQPGFISTQLHRAVGDSPTYLNYAVWETNAHFRAAFTHPEFRAKIAVYPASAVASPHLFQKVAVAGICVA</sequence>
<protein>
    <submittedName>
        <fullName evidence="2">Antibiotic biosynthesis monooxygenase</fullName>
    </submittedName>
</protein>
<gene>
    <name evidence="2" type="ORF">B5V03_13105</name>
</gene>
<dbReference type="PROSITE" id="PS51725">
    <property type="entry name" value="ABM"/>
    <property type="match status" value="1"/>
</dbReference>
<dbReference type="Pfam" id="PF03992">
    <property type="entry name" value="ABM"/>
    <property type="match status" value="1"/>
</dbReference>
<keyword evidence="2" id="KW-0560">Oxidoreductase</keyword>
<dbReference type="RefSeq" id="WP_129270724.1">
    <property type="nucleotide sequence ID" value="NZ_MZXW01000016.1"/>
</dbReference>
<dbReference type="SUPFAM" id="SSF54909">
    <property type="entry name" value="Dimeric alpha+beta barrel"/>
    <property type="match status" value="1"/>
</dbReference>
<feature type="domain" description="ABM" evidence="1">
    <location>
        <begin position="24"/>
        <end position="114"/>
    </location>
</feature>
<name>A0A4Q1VDH0_9BRAD</name>
<dbReference type="AlphaFoldDB" id="A0A4Q1VDH0"/>
<evidence type="ECO:0000259" key="1">
    <source>
        <dbReference type="PROSITE" id="PS51725"/>
    </source>
</evidence>
<comment type="caution">
    <text evidence="2">The sequence shown here is derived from an EMBL/GenBank/DDBJ whole genome shotgun (WGS) entry which is preliminary data.</text>
</comment>
<keyword evidence="2" id="KW-0503">Monooxygenase</keyword>
<dbReference type="InterPro" id="IPR007138">
    <property type="entry name" value="ABM_dom"/>
</dbReference>
<accession>A0A4Q1VDH0</accession>
<dbReference type="InterPro" id="IPR011008">
    <property type="entry name" value="Dimeric_a/b-barrel"/>
</dbReference>
<organism evidence="2 3">
    <name type="scientific">Bradyrhizobium betae</name>
    <dbReference type="NCBI Taxonomy" id="244734"/>
    <lineage>
        <taxon>Bacteria</taxon>
        <taxon>Pseudomonadati</taxon>
        <taxon>Pseudomonadota</taxon>
        <taxon>Alphaproteobacteria</taxon>
        <taxon>Hyphomicrobiales</taxon>
        <taxon>Nitrobacteraceae</taxon>
        <taxon>Bradyrhizobium</taxon>
    </lineage>
</organism>